<gene>
    <name evidence="1" type="ORF">UFOVP1544_36</name>
</gene>
<protein>
    <submittedName>
        <fullName evidence="1">Uncharacterized protein</fullName>
    </submittedName>
</protein>
<reference evidence="1" key="1">
    <citation type="submission" date="2020-05" db="EMBL/GenBank/DDBJ databases">
        <authorList>
            <person name="Chiriac C."/>
            <person name="Salcher M."/>
            <person name="Ghai R."/>
            <person name="Kavagutti S V."/>
        </authorList>
    </citation>
    <scope>NUCLEOTIDE SEQUENCE</scope>
</reference>
<organism evidence="1">
    <name type="scientific">uncultured Caudovirales phage</name>
    <dbReference type="NCBI Taxonomy" id="2100421"/>
    <lineage>
        <taxon>Viruses</taxon>
        <taxon>Duplodnaviria</taxon>
        <taxon>Heunggongvirae</taxon>
        <taxon>Uroviricota</taxon>
        <taxon>Caudoviricetes</taxon>
        <taxon>Peduoviridae</taxon>
        <taxon>Maltschvirus</taxon>
        <taxon>Maltschvirus maltsch</taxon>
    </lineage>
</organism>
<name>A0A6J7XFB9_9CAUD</name>
<sequence>MAVIYLRHPVHGTKVACMEAEAVYDEKNGWVRFDVDAVDEPVTVNEMKRPRGRLPRVEVVDVGAQV</sequence>
<proteinExistence type="predicted"/>
<accession>A0A6J7XFB9</accession>
<evidence type="ECO:0000313" key="1">
    <source>
        <dbReference type="EMBL" id="CAB5228829.1"/>
    </source>
</evidence>
<dbReference type="EMBL" id="LR798396">
    <property type="protein sequence ID" value="CAB5228829.1"/>
    <property type="molecule type" value="Genomic_DNA"/>
</dbReference>